<reference evidence="1 2" key="1">
    <citation type="submission" date="2015-01" db="EMBL/GenBank/DDBJ databases">
        <title>Evolution of Trichinella species and genotypes.</title>
        <authorList>
            <person name="Korhonen P.K."/>
            <person name="Edoardo P."/>
            <person name="Giuseppe L.R."/>
            <person name="Gasser R.B."/>
        </authorList>
    </citation>
    <scope>NUCLEOTIDE SEQUENCE [LARGE SCALE GENOMIC DNA]</scope>
    <source>
        <strain evidence="1">ISS3</strain>
    </source>
</reference>
<accession>A0A0V0YUY7</accession>
<organism evidence="1 2">
    <name type="scientific">Trichinella spiralis</name>
    <name type="common">Trichina worm</name>
    <dbReference type="NCBI Taxonomy" id="6334"/>
    <lineage>
        <taxon>Eukaryota</taxon>
        <taxon>Metazoa</taxon>
        <taxon>Ecdysozoa</taxon>
        <taxon>Nematoda</taxon>
        <taxon>Enoplea</taxon>
        <taxon>Dorylaimia</taxon>
        <taxon>Trichinellida</taxon>
        <taxon>Trichinellidae</taxon>
        <taxon>Trichinella</taxon>
    </lineage>
</organism>
<keyword evidence="2" id="KW-1185">Reference proteome</keyword>
<dbReference type="Proteomes" id="UP000054776">
    <property type="component" value="Unassembled WGS sequence"/>
</dbReference>
<dbReference type="EMBL" id="JYDH01004742">
    <property type="protein sequence ID" value="KRY03912.1"/>
    <property type="molecule type" value="Genomic_DNA"/>
</dbReference>
<proteinExistence type="predicted"/>
<protein>
    <submittedName>
        <fullName evidence="1">Uncharacterized protein</fullName>
    </submittedName>
</protein>
<evidence type="ECO:0000313" key="1">
    <source>
        <dbReference type="EMBL" id="KRY03912.1"/>
    </source>
</evidence>
<sequence length="60" mass="7058">MAVMQMPLQSGRPYSIIAESTKPYLMYSASYLRFFGAIVRIVFHTNVQYNFIDDVNIHRR</sequence>
<dbReference type="OrthoDB" id="5939853at2759"/>
<gene>
    <name evidence="1" type="ORF">T01_13633</name>
</gene>
<dbReference type="AlphaFoldDB" id="A0A0V0YUY7"/>
<name>A0A0V0YUY7_TRISP</name>
<comment type="caution">
    <text evidence="1">The sequence shown here is derived from an EMBL/GenBank/DDBJ whole genome shotgun (WGS) entry which is preliminary data.</text>
</comment>
<dbReference type="InParanoid" id="A0A0V0YUY7"/>
<evidence type="ECO:0000313" key="2">
    <source>
        <dbReference type="Proteomes" id="UP000054776"/>
    </source>
</evidence>